<dbReference type="PRINTS" id="PR01443">
    <property type="entry name" value="TFIID30KDSUB"/>
</dbReference>
<sequence length="288" mass="29727">MSNFSSTANAPTPPQVQQQQVQSQQQAAPSQNQPMSFTPVSASSSVSTPVTSAVGVSAPASASIPSQSVLSGSTRSPAPPPISGNVDGAATPASTSTSVPVPSVSAPGTLAAITSASIAASVPNAQSNTSVPISSSGPAPGLAGNASASAPAATQTEPQPSNQDTFWAARREEEIARRDRSLAELLVMLDGYKPLIPEEVTEYFLQRSGFDCSDPRLKRLLSLVAQKFISDLSRDAFHFSKLRVNGATAGRGRPAAGVDRNRVVLTMDDLSLALGEHGVNLKAPDYYL</sequence>
<evidence type="ECO:0000256" key="3">
    <source>
        <dbReference type="ARBA" id="ARBA00023163"/>
    </source>
</evidence>
<proteinExistence type="inferred from homology"/>
<keyword evidence="8" id="KW-1185">Reference proteome</keyword>
<protein>
    <submittedName>
        <fullName evidence="7">Transcription initiation factor TFIID subunit 10</fullName>
    </submittedName>
</protein>
<dbReference type="GO" id="GO:0005669">
    <property type="term" value="C:transcription factor TFIID complex"/>
    <property type="evidence" value="ECO:0007669"/>
    <property type="project" value="TreeGrafter"/>
</dbReference>
<keyword evidence="2" id="KW-0805">Transcription regulation</keyword>
<feature type="region of interest" description="Disordered" evidence="6">
    <location>
        <begin position="1"/>
        <end position="103"/>
    </location>
</feature>
<keyword evidence="3" id="KW-0804">Transcription</keyword>
<dbReference type="GO" id="GO:0003743">
    <property type="term" value="F:translation initiation factor activity"/>
    <property type="evidence" value="ECO:0007669"/>
    <property type="project" value="UniProtKB-KW"/>
</dbReference>
<comment type="subcellular location">
    <subcellularLocation>
        <location evidence="1">Nucleus</location>
    </subcellularLocation>
</comment>
<dbReference type="InterPro" id="IPR003923">
    <property type="entry name" value="TAF10"/>
</dbReference>
<evidence type="ECO:0000256" key="6">
    <source>
        <dbReference type="SAM" id="MobiDB-lite"/>
    </source>
</evidence>
<dbReference type="RefSeq" id="XP_012052522.1">
    <property type="nucleotide sequence ID" value="XM_012197132.1"/>
</dbReference>
<feature type="region of interest" description="Disordered" evidence="6">
    <location>
        <begin position="126"/>
        <end position="165"/>
    </location>
</feature>
<feature type="compositionally biased region" description="Low complexity" evidence="6">
    <location>
        <begin position="7"/>
        <end position="69"/>
    </location>
</feature>
<dbReference type="GO" id="GO:1990841">
    <property type="term" value="F:promoter-specific chromatin binding"/>
    <property type="evidence" value="ECO:0007669"/>
    <property type="project" value="TreeGrafter"/>
</dbReference>
<evidence type="ECO:0000256" key="2">
    <source>
        <dbReference type="ARBA" id="ARBA00023015"/>
    </source>
</evidence>
<dbReference type="VEuPathDB" id="FungiDB:CNAG_01979"/>
<keyword evidence="4" id="KW-0539">Nucleus</keyword>
<organism evidence="7 8">
    <name type="scientific">Cryptococcus neoformans (strain H99 / ATCC 208821 / CBS 10515 / FGSC 9487)</name>
    <name type="common">Cryptococcus neoformans var. grubii serotype A</name>
    <dbReference type="NCBI Taxonomy" id="235443"/>
    <lineage>
        <taxon>Eukaryota</taxon>
        <taxon>Fungi</taxon>
        <taxon>Dikarya</taxon>
        <taxon>Basidiomycota</taxon>
        <taxon>Agaricomycotina</taxon>
        <taxon>Tremellomycetes</taxon>
        <taxon>Tremellales</taxon>
        <taxon>Cryptococcaceae</taxon>
        <taxon>Cryptococcus</taxon>
        <taxon>Cryptococcus neoformans species complex</taxon>
    </lineage>
</organism>
<evidence type="ECO:0000256" key="4">
    <source>
        <dbReference type="ARBA" id="ARBA00023242"/>
    </source>
</evidence>
<dbReference type="EMBL" id="CP003830">
    <property type="protein sequence ID" value="AFR98173.2"/>
    <property type="molecule type" value="Genomic_DNA"/>
</dbReference>
<dbReference type="GO" id="GO:0006367">
    <property type="term" value="P:transcription initiation at RNA polymerase II promoter"/>
    <property type="evidence" value="ECO:0007669"/>
    <property type="project" value="TreeGrafter"/>
</dbReference>
<dbReference type="GO" id="GO:0016251">
    <property type="term" value="F:RNA polymerase II general transcription initiation factor activity"/>
    <property type="evidence" value="ECO:0007669"/>
    <property type="project" value="TreeGrafter"/>
</dbReference>
<dbReference type="PANTHER" id="PTHR21242">
    <property type="entry name" value="TRANSCRIPTION INITIATION FACTOR TFIID SUBUNIT 10"/>
    <property type="match status" value="1"/>
</dbReference>
<comment type="similarity">
    <text evidence="5">Belongs to the TAF10 family.</text>
</comment>
<evidence type="ECO:0000256" key="5">
    <source>
        <dbReference type="ARBA" id="ARBA00025730"/>
    </source>
</evidence>
<feature type="compositionally biased region" description="Low complexity" evidence="6">
    <location>
        <begin position="89"/>
        <end position="103"/>
    </location>
</feature>
<dbReference type="GO" id="GO:0000124">
    <property type="term" value="C:SAGA complex"/>
    <property type="evidence" value="ECO:0007669"/>
    <property type="project" value="TreeGrafter"/>
</dbReference>
<accession>J9VV85</accession>
<dbReference type="Pfam" id="PF03540">
    <property type="entry name" value="TAF10"/>
    <property type="match status" value="1"/>
</dbReference>
<evidence type="ECO:0000313" key="8">
    <source>
        <dbReference type="Proteomes" id="UP000010091"/>
    </source>
</evidence>
<dbReference type="AlphaFoldDB" id="J9VV85"/>
<dbReference type="OrthoDB" id="154356at2759"/>
<evidence type="ECO:0000256" key="1">
    <source>
        <dbReference type="ARBA" id="ARBA00004123"/>
    </source>
</evidence>
<dbReference type="Proteomes" id="UP000010091">
    <property type="component" value="Chromosome 11"/>
</dbReference>
<feature type="compositionally biased region" description="Low complexity" evidence="6">
    <location>
        <begin position="134"/>
        <end position="153"/>
    </location>
</feature>
<dbReference type="CDD" id="cd07982">
    <property type="entry name" value="HFD_TAF10"/>
    <property type="match status" value="1"/>
</dbReference>
<name>J9VV85_CRYN9</name>
<dbReference type="PANTHER" id="PTHR21242:SF0">
    <property type="entry name" value="TRANSCRIPTION INITIATION FACTOR TFIID SUBUNIT 10"/>
    <property type="match status" value="1"/>
</dbReference>
<dbReference type="HOGENOM" id="CLU_918338_0_0_1"/>
<reference evidence="7 8" key="1">
    <citation type="journal article" date="2014" name="PLoS Genet.">
        <title>Analysis of the genome and transcriptome of Cryptococcus neoformans var. grubii reveals complex RNA expression and microevolution leading to virulence attenuation.</title>
        <authorList>
            <person name="Janbon G."/>
            <person name="Ormerod K.L."/>
            <person name="Paulet D."/>
            <person name="Byrnes E.J.III."/>
            <person name="Yadav V."/>
            <person name="Chatterjee G."/>
            <person name="Mullapudi N."/>
            <person name="Hon C.C."/>
            <person name="Billmyre R.B."/>
            <person name="Brunel F."/>
            <person name="Bahn Y.S."/>
            <person name="Chen W."/>
            <person name="Chen Y."/>
            <person name="Chow E.W."/>
            <person name="Coppee J.Y."/>
            <person name="Floyd-Averette A."/>
            <person name="Gaillardin C."/>
            <person name="Gerik K.J."/>
            <person name="Goldberg J."/>
            <person name="Gonzalez-Hilarion S."/>
            <person name="Gujja S."/>
            <person name="Hamlin J.L."/>
            <person name="Hsueh Y.P."/>
            <person name="Ianiri G."/>
            <person name="Jones S."/>
            <person name="Kodira C.D."/>
            <person name="Kozubowski L."/>
            <person name="Lam W."/>
            <person name="Marra M."/>
            <person name="Mesner L.D."/>
            <person name="Mieczkowski P.A."/>
            <person name="Moyrand F."/>
            <person name="Nielsen K."/>
            <person name="Proux C."/>
            <person name="Rossignol T."/>
            <person name="Schein J.E."/>
            <person name="Sun S."/>
            <person name="Wollschlaeger C."/>
            <person name="Wood I.A."/>
            <person name="Zeng Q."/>
            <person name="Neuveglise C."/>
            <person name="Newlon C.S."/>
            <person name="Perfect J.R."/>
            <person name="Lodge J.K."/>
            <person name="Idnurm A."/>
            <person name="Stajich J.E."/>
            <person name="Kronstad J.W."/>
            <person name="Sanyal K."/>
            <person name="Heitman J."/>
            <person name="Fraser J.A."/>
            <person name="Cuomo C.A."/>
            <person name="Dietrich F.S."/>
        </authorList>
    </citation>
    <scope>NUCLEOTIDE SEQUENCE [LARGE SCALE GENOMIC DNA]</scope>
    <source>
        <strain evidence="8">H99 / ATCC 208821 / CBS 10515 / FGSC 9487</strain>
    </source>
</reference>
<dbReference type="GeneID" id="23885643"/>
<feature type="compositionally biased region" description="Polar residues" evidence="6">
    <location>
        <begin position="154"/>
        <end position="165"/>
    </location>
</feature>
<gene>
    <name evidence="7" type="ORF">CNAG_01979</name>
</gene>
<evidence type="ECO:0000313" key="7">
    <source>
        <dbReference type="EMBL" id="AFR98173.2"/>
    </source>
</evidence>
<dbReference type="KEGG" id="cng:CNAG_01979"/>